<evidence type="ECO:0000256" key="1">
    <source>
        <dbReference type="SAM" id="Phobius"/>
    </source>
</evidence>
<keyword evidence="1" id="KW-1133">Transmembrane helix</keyword>
<dbReference type="AlphaFoldDB" id="A0A455U7N3"/>
<protein>
    <submittedName>
        <fullName evidence="2">Uncharacterized protein</fullName>
    </submittedName>
</protein>
<keyword evidence="1" id="KW-0472">Membrane</keyword>
<name>A0A455U7N3_9GAMM</name>
<accession>A0A455U7N3</accession>
<dbReference type="EMBL" id="AP019514">
    <property type="protein sequence ID" value="BBI62126.1"/>
    <property type="molecule type" value="Genomic_DNA"/>
</dbReference>
<dbReference type="Proteomes" id="UP000320231">
    <property type="component" value="Chromosome"/>
</dbReference>
<gene>
    <name evidence="2" type="ORF">HSBAA_34320</name>
</gene>
<sequence>MPGGTYWDLFPLRGLTSPDFDQLSSWGKVKDYFWHITLPVIAAAIGSFATPHHADQKQLS</sequence>
<keyword evidence="1" id="KW-0812">Transmembrane</keyword>
<feature type="transmembrane region" description="Helical" evidence="1">
    <location>
        <begin position="32"/>
        <end position="50"/>
    </location>
</feature>
<evidence type="ECO:0000313" key="3">
    <source>
        <dbReference type="Proteomes" id="UP000320231"/>
    </source>
</evidence>
<proteinExistence type="predicted"/>
<dbReference type="KEGG" id="hsr:HSBAA_34320"/>
<reference evidence="2 3" key="1">
    <citation type="journal article" date="2019" name="Microbiol. Resour. Announc.">
        <title>Complete Genome Sequence of Halomonas sulfidaeris Strain Esulfide1 Isolated from a Metal Sulfide Rock at a Depth of 2,200 Meters, Obtained Using Nanopore Sequencing.</title>
        <authorList>
            <person name="Saito M."/>
            <person name="Nishigata A."/>
            <person name="Galipon J."/>
            <person name="Arakawa K."/>
        </authorList>
    </citation>
    <scope>NUCLEOTIDE SEQUENCE [LARGE SCALE GENOMIC DNA]</scope>
    <source>
        <strain evidence="2 3">ATCC BAA-803</strain>
    </source>
</reference>
<organism evidence="2 3">
    <name type="scientific">Vreelandella sulfidaeris</name>
    <dbReference type="NCBI Taxonomy" id="115553"/>
    <lineage>
        <taxon>Bacteria</taxon>
        <taxon>Pseudomonadati</taxon>
        <taxon>Pseudomonadota</taxon>
        <taxon>Gammaproteobacteria</taxon>
        <taxon>Oceanospirillales</taxon>
        <taxon>Halomonadaceae</taxon>
        <taxon>Vreelandella</taxon>
    </lineage>
</organism>
<evidence type="ECO:0000313" key="2">
    <source>
        <dbReference type="EMBL" id="BBI62126.1"/>
    </source>
</evidence>